<evidence type="ECO:0000313" key="4">
    <source>
        <dbReference type="Proteomes" id="UP000077868"/>
    </source>
</evidence>
<evidence type="ECO:0000313" key="3">
    <source>
        <dbReference type="EMBL" id="ANH37799.1"/>
    </source>
</evidence>
<dbReference type="KEGG" id="ndk:I601_1360"/>
<protein>
    <recommendedName>
        <fullName evidence="2">SWIM-type domain-containing protein</fullName>
    </recommendedName>
</protein>
<keyword evidence="4" id="KW-1185">Reference proteome</keyword>
<dbReference type="Pfam" id="PF04434">
    <property type="entry name" value="SWIM"/>
    <property type="match status" value="1"/>
</dbReference>
<dbReference type="EMBL" id="CP015079">
    <property type="protein sequence ID" value="ANH37799.1"/>
    <property type="molecule type" value="Genomic_DNA"/>
</dbReference>
<dbReference type="PANTHER" id="PTHR38133">
    <property type="entry name" value="SLR1429 PROTEIN"/>
    <property type="match status" value="1"/>
</dbReference>
<name>A0A1A9GHJ7_9ACTN</name>
<dbReference type="AlphaFoldDB" id="A0A1A9GHJ7"/>
<dbReference type="STRING" id="1300347.I601_1360"/>
<keyword evidence="1" id="KW-0862">Zinc</keyword>
<evidence type="ECO:0000259" key="2">
    <source>
        <dbReference type="PROSITE" id="PS50966"/>
    </source>
</evidence>
<sequence>MTGAGVGPGAGGDGVVHPRLAARRRSTRAETWWGKAWVRAVEESAYAEGDLAAARSLSRSGRVGAIEVGAGSAVAVVDDGSDGGGRWTVRIEVPVLDDTGAETLVEAVAAQAGRVGALLAGDLPHELVEHAEEAGVELLPYGGELVASCTCAGWVDPCVHALGVLYQLTWLLEADPFVLVHLRGLGREEVLARLHARVVEPEERMSGDGPGGDDEPDLATAYDAAARAARVLELLDARGAGEAAPDLSHLF</sequence>
<organism evidence="3 4">
    <name type="scientific">Nocardioides dokdonensis FR1436</name>
    <dbReference type="NCBI Taxonomy" id="1300347"/>
    <lineage>
        <taxon>Bacteria</taxon>
        <taxon>Bacillati</taxon>
        <taxon>Actinomycetota</taxon>
        <taxon>Actinomycetes</taxon>
        <taxon>Propionibacteriales</taxon>
        <taxon>Nocardioidaceae</taxon>
        <taxon>Nocardioides</taxon>
    </lineage>
</organism>
<dbReference type="PATRIC" id="fig|1300347.3.peg.1360"/>
<dbReference type="PANTHER" id="PTHR38133:SF1">
    <property type="entry name" value="SLR1429 PROTEIN"/>
    <property type="match status" value="1"/>
</dbReference>
<dbReference type="Proteomes" id="UP000077868">
    <property type="component" value="Chromosome"/>
</dbReference>
<keyword evidence="1" id="KW-0863">Zinc-finger</keyword>
<proteinExistence type="predicted"/>
<dbReference type="PROSITE" id="PS50966">
    <property type="entry name" value="ZF_SWIM"/>
    <property type="match status" value="1"/>
</dbReference>
<dbReference type="RefSeq" id="WP_068107623.1">
    <property type="nucleotide sequence ID" value="NZ_CP015079.1"/>
</dbReference>
<gene>
    <name evidence="3" type="ORF">I601_1360</name>
</gene>
<keyword evidence="1" id="KW-0479">Metal-binding</keyword>
<evidence type="ECO:0000256" key="1">
    <source>
        <dbReference type="PROSITE-ProRule" id="PRU00325"/>
    </source>
</evidence>
<reference evidence="3 4" key="1">
    <citation type="submission" date="2016-03" db="EMBL/GenBank/DDBJ databases">
        <title>Complete genome sequence of a soil Actinobacterium, Nocardioides dokdonensis FR1436.</title>
        <authorList>
            <person name="Kwon S.-K."/>
            <person name="Kim K."/>
            <person name="Kim J.F."/>
        </authorList>
    </citation>
    <scope>NUCLEOTIDE SEQUENCE [LARGE SCALE GENOMIC DNA]</scope>
    <source>
        <strain evidence="3 4">FR1436</strain>
    </source>
</reference>
<dbReference type="GO" id="GO:0008270">
    <property type="term" value="F:zinc ion binding"/>
    <property type="evidence" value="ECO:0007669"/>
    <property type="project" value="UniProtKB-KW"/>
</dbReference>
<accession>A0A1A9GHJ7</accession>
<feature type="domain" description="SWIM-type" evidence="2">
    <location>
        <begin position="134"/>
        <end position="169"/>
    </location>
</feature>
<dbReference type="InterPro" id="IPR007527">
    <property type="entry name" value="Znf_SWIM"/>
</dbReference>